<dbReference type="Gramene" id="PHT65730">
    <property type="protein sequence ID" value="PHT65730"/>
    <property type="gene ID" value="T459_30155"/>
</dbReference>
<keyword evidence="4" id="KW-0560">Oxidoreductase</keyword>
<dbReference type="InterPro" id="IPR036396">
    <property type="entry name" value="Cyt_P450_sf"/>
</dbReference>
<organism evidence="8 9">
    <name type="scientific">Capsicum annuum</name>
    <name type="common">Capsicum pepper</name>
    <dbReference type="NCBI Taxonomy" id="4072"/>
    <lineage>
        <taxon>Eukaryota</taxon>
        <taxon>Viridiplantae</taxon>
        <taxon>Streptophyta</taxon>
        <taxon>Embryophyta</taxon>
        <taxon>Tracheophyta</taxon>
        <taxon>Spermatophyta</taxon>
        <taxon>Magnoliopsida</taxon>
        <taxon>eudicotyledons</taxon>
        <taxon>Gunneridae</taxon>
        <taxon>Pentapetalae</taxon>
        <taxon>asterids</taxon>
        <taxon>lamiids</taxon>
        <taxon>Solanales</taxon>
        <taxon>Solanaceae</taxon>
        <taxon>Solanoideae</taxon>
        <taxon>Capsiceae</taxon>
        <taxon>Capsicum</taxon>
    </lineage>
</organism>
<evidence type="ECO:0000313" key="9">
    <source>
        <dbReference type="Proteomes" id="UP000222542"/>
    </source>
</evidence>
<keyword evidence="2" id="KW-0349">Heme</keyword>
<dbReference type="PANTHER" id="PTHR47953">
    <property type="entry name" value="OS08G0105600 PROTEIN"/>
    <property type="match status" value="1"/>
</dbReference>
<comment type="similarity">
    <text evidence="1">Belongs to the cytochrome P450 family.</text>
</comment>
<dbReference type="GO" id="GO:0016705">
    <property type="term" value="F:oxidoreductase activity, acting on paired donors, with incorporation or reduction of molecular oxygen"/>
    <property type="evidence" value="ECO:0007669"/>
    <property type="project" value="InterPro"/>
</dbReference>
<evidence type="ECO:0000256" key="4">
    <source>
        <dbReference type="ARBA" id="ARBA00023002"/>
    </source>
</evidence>
<keyword evidence="5" id="KW-0408">Iron</keyword>
<dbReference type="PRINTS" id="PR00463">
    <property type="entry name" value="EP450I"/>
</dbReference>
<feature type="transmembrane region" description="Helical" evidence="7">
    <location>
        <begin position="293"/>
        <end position="315"/>
    </location>
</feature>
<proteinExistence type="inferred from homology"/>
<dbReference type="AlphaFoldDB" id="A0A2G2Y7L8"/>
<keyword evidence="9" id="KW-1185">Reference proteome</keyword>
<evidence type="ECO:0000313" key="8">
    <source>
        <dbReference type="EMBL" id="PHT65730.1"/>
    </source>
</evidence>
<dbReference type="GO" id="GO:0020037">
    <property type="term" value="F:heme binding"/>
    <property type="evidence" value="ECO:0007669"/>
    <property type="project" value="InterPro"/>
</dbReference>
<name>A0A2G2Y7L8_CAPAN</name>
<comment type="caution">
    <text evidence="8">The sequence shown here is derived from an EMBL/GenBank/DDBJ whole genome shotgun (WGS) entry which is preliminary data.</text>
</comment>
<dbReference type="GO" id="GO:0005506">
    <property type="term" value="F:iron ion binding"/>
    <property type="evidence" value="ECO:0007669"/>
    <property type="project" value="InterPro"/>
</dbReference>
<evidence type="ECO:0000256" key="2">
    <source>
        <dbReference type="ARBA" id="ARBA00022617"/>
    </source>
</evidence>
<reference evidence="8 9" key="1">
    <citation type="journal article" date="2014" name="Nat. Genet.">
        <title>Genome sequence of the hot pepper provides insights into the evolution of pungency in Capsicum species.</title>
        <authorList>
            <person name="Kim S."/>
            <person name="Park M."/>
            <person name="Yeom S.I."/>
            <person name="Kim Y.M."/>
            <person name="Lee J.M."/>
            <person name="Lee H.A."/>
            <person name="Seo E."/>
            <person name="Choi J."/>
            <person name="Cheong K."/>
            <person name="Kim K.T."/>
            <person name="Jung K."/>
            <person name="Lee G.W."/>
            <person name="Oh S.K."/>
            <person name="Bae C."/>
            <person name="Kim S.B."/>
            <person name="Lee H.Y."/>
            <person name="Kim S.Y."/>
            <person name="Kim M.S."/>
            <person name="Kang B.C."/>
            <person name="Jo Y.D."/>
            <person name="Yang H.B."/>
            <person name="Jeong H.J."/>
            <person name="Kang W.H."/>
            <person name="Kwon J.K."/>
            <person name="Shin C."/>
            <person name="Lim J.Y."/>
            <person name="Park J.H."/>
            <person name="Huh J.H."/>
            <person name="Kim J.S."/>
            <person name="Kim B.D."/>
            <person name="Cohen O."/>
            <person name="Paran I."/>
            <person name="Suh M.C."/>
            <person name="Lee S.B."/>
            <person name="Kim Y.K."/>
            <person name="Shin Y."/>
            <person name="Noh S.J."/>
            <person name="Park J."/>
            <person name="Seo Y.S."/>
            <person name="Kwon S.Y."/>
            <person name="Kim H.A."/>
            <person name="Park J.M."/>
            <person name="Kim H.J."/>
            <person name="Choi S.B."/>
            <person name="Bosland P.W."/>
            <person name="Reeves G."/>
            <person name="Jo S.H."/>
            <person name="Lee B.W."/>
            <person name="Cho H.T."/>
            <person name="Choi H.S."/>
            <person name="Lee M.S."/>
            <person name="Yu Y."/>
            <person name="Do Choi Y."/>
            <person name="Park B.S."/>
            <person name="van Deynze A."/>
            <person name="Ashrafi H."/>
            <person name="Hill T."/>
            <person name="Kim W.T."/>
            <person name="Pai H.S."/>
            <person name="Ahn H.K."/>
            <person name="Yeam I."/>
            <person name="Giovannoni J.J."/>
            <person name="Rose J.K."/>
            <person name="Sorensen I."/>
            <person name="Lee S.J."/>
            <person name="Kim R.W."/>
            <person name="Choi I.Y."/>
            <person name="Choi B.S."/>
            <person name="Lim J.S."/>
            <person name="Lee Y.H."/>
            <person name="Choi D."/>
        </authorList>
    </citation>
    <scope>NUCLEOTIDE SEQUENCE [LARGE SCALE GENOMIC DNA]</scope>
    <source>
        <strain evidence="9">cv. CM334</strain>
    </source>
</reference>
<keyword evidence="7" id="KW-0812">Transmembrane</keyword>
<dbReference type="InterPro" id="IPR001128">
    <property type="entry name" value="Cyt_P450"/>
</dbReference>
<keyword evidence="6" id="KW-0503">Monooxygenase</keyword>
<dbReference type="PANTHER" id="PTHR47953:SF20">
    <property type="entry name" value="CYTOCHROME P450"/>
    <property type="match status" value="1"/>
</dbReference>
<dbReference type="GO" id="GO:0004497">
    <property type="term" value="F:monooxygenase activity"/>
    <property type="evidence" value="ECO:0007669"/>
    <property type="project" value="UniProtKB-KW"/>
</dbReference>
<evidence type="ECO:0000256" key="7">
    <source>
        <dbReference type="SAM" id="Phobius"/>
    </source>
</evidence>
<reference evidence="8 9" key="2">
    <citation type="journal article" date="2017" name="Genome Biol.">
        <title>New reference genome sequences of hot pepper reveal the massive evolution of plant disease-resistance genes by retroduplication.</title>
        <authorList>
            <person name="Kim S."/>
            <person name="Park J."/>
            <person name="Yeom S.I."/>
            <person name="Kim Y.M."/>
            <person name="Seo E."/>
            <person name="Kim K.T."/>
            <person name="Kim M.S."/>
            <person name="Lee J.M."/>
            <person name="Cheong K."/>
            <person name="Shin H.S."/>
            <person name="Kim S.B."/>
            <person name="Han K."/>
            <person name="Lee J."/>
            <person name="Park M."/>
            <person name="Lee H.A."/>
            <person name="Lee H.Y."/>
            <person name="Lee Y."/>
            <person name="Oh S."/>
            <person name="Lee J.H."/>
            <person name="Choi E."/>
            <person name="Choi E."/>
            <person name="Lee S.E."/>
            <person name="Jeon J."/>
            <person name="Kim H."/>
            <person name="Choi G."/>
            <person name="Song H."/>
            <person name="Lee J."/>
            <person name="Lee S.C."/>
            <person name="Kwon J.K."/>
            <person name="Lee H.Y."/>
            <person name="Koo N."/>
            <person name="Hong Y."/>
            <person name="Kim R.W."/>
            <person name="Kang W.H."/>
            <person name="Huh J.H."/>
            <person name="Kang B.C."/>
            <person name="Yang T.J."/>
            <person name="Lee Y.H."/>
            <person name="Bennetzen J.L."/>
            <person name="Choi D."/>
        </authorList>
    </citation>
    <scope>NUCLEOTIDE SEQUENCE [LARGE SCALE GENOMIC DNA]</scope>
    <source>
        <strain evidence="9">cv. CM334</strain>
    </source>
</reference>
<dbReference type="Gene3D" id="1.10.630.10">
    <property type="entry name" value="Cytochrome P450"/>
    <property type="match status" value="1"/>
</dbReference>
<keyword evidence="7" id="KW-0472">Membrane</keyword>
<dbReference type="Proteomes" id="UP000222542">
    <property type="component" value="Unassembled WGS sequence"/>
</dbReference>
<evidence type="ECO:0000256" key="5">
    <source>
        <dbReference type="ARBA" id="ARBA00023004"/>
    </source>
</evidence>
<keyword evidence="7" id="KW-1133">Transmembrane helix</keyword>
<keyword evidence="3" id="KW-0479">Metal-binding</keyword>
<protein>
    <submittedName>
        <fullName evidence="8">Uncharacterized protein</fullName>
    </submittedName>
</protein>
<dbReference type="InterPro" id="IPR052306">
    <property type="entry name" value="CYP450_71D"/>
</dbReference>
<accession>A0A2G2Y7L8</accession>
<gene>
    <name evidence="8" type="ORF">T459_30155</name>
</gene>
<dbReference type="SUPFAM" id="SSF48264">
    <property type="entry name" value="Cytochrome P450"/>
    <property type="match status" value="1"/>
</dbReference>
<evidence type="ECO:0000256" key="3">
    <source>
        <dbReference type="ARBA" id="ARBA00022723"/>
    </source>
</evidence>
<sequence>MMRGSSDDGTGLLAGCMAIMQWRLVARGRERREKEKRGGGLAGDVAHRSIVSSVIDLRERKKRERKVSRQLRSKMQISRFHIRLPPGPWRLPFIGSLHHLIGGEVPHHILRNLSQRYGPLMPEFTSVNIIFYNCKDIGFSQDVDYWRQMRKICSIELLSAKMVKSLNAIRQDELSSLISSIRSMRAFGKICKDGAEFITILKEILLLIGGFYVVDLFSSWRLLHNINGAKSRLVSAHRKVDAVKEDILNEHIENKAAGKKGGEFGDEDLVDVFRRVKENTELQFPFTTDHIKAVIFDIFVAGTETSFIVLTLAFAEMMKNPHTMARAQSEVRQVFKGKKKYDEDLEKLTYLNLVVKETLRLHPPAPLLLPREYREQTDINGYTIPLKTRVLINGWALTSHKRS</sequence>
<dbReference type="InterPro" id="IPR002401">
    <property type="entry name" value="Cyt_P450_E_grp-I"/>
</dbReference>
<dbReference type="Pfam" id="PF00067">
    <property type="entry name" value="p450"/>
    <property type="match status" value="1"/>
</dbReference>
<dbReference type="EMBL" id="AYRZ02000012">
    <property type="protein sequence ID" value="PHT65730.1"/>
    <property type="molecule type" value="Genomic_DNA"/>
</dbReference>
<evidence type="ECO:0000256" key="6">
    <source>
        <dbReference type="ARBA" id="ARBA00023033"/>
    </source>
</evidence>
<evidence type="ECO:0000256" key="1">
    <source>
        <dbReference type="ARBA" id="ARBA00010617"/>
    </source>
</evidence>